<proteinExistence type="inferred from homology"/>
<dbReference type="InterPro" id="IPR005545">
    <property type="entry name" value="YCII"/>
</dbReference>
<keyword evidence="5" id="KW-1185">Reference proteome</keyword>
<evidence type="ECO:0000256" key="2">
    <source>
        <dbReference type="SAM" id="MobiDB-lite"/>
    </source>
</evidence>
<feature type="region of interest" description="Disordered" evidence="2">
    <location>
        <begin position="1"/>
        <end position="21"/>
    </location>
</feature>
<gene>
    <name evidence="4" type="ORF">SAMN04490178_11889</name>
</gene>
<evidence type="ECO:0000259" key="3">
    <source>
        <dbReference type="Pfam" id="PF03795"/>
    </source>
</evidence>
<sequence>MWFSSDTTPARAWPASRTDPKRLPHDCNKVSDSTSDGIIRLVIAAPIMAANGGMILQESSKIDLSFDNIGLVFLMSGRQNPREEGIILAQANSRTEIDEIIQQDPFYTNQAAEYTVIEFLPSKCAAGLESLIKQ</sequence>
<accession>A0A1H8WXK0</accession>
<evidence type="ECO:0000313" key="4">
    <source>
        <dbReference type="EMBL" id="SEP32157.1"/>
    </source>
</evidence>
<protein>
    <submittedName>
        <fullName evidence="4">YCII-related domain-containing protein</fullName>
    </submittedName>
</protein>
<comment type="similarity">
    <text evidence="1">Belongs to the YciI family.</text>
</comment>
<dbReference type="AlphaFoldDB" id="A0A1H8WXK0"/>
<dbReference type="EMBL" id="FODY01000018">
    <property type="protein sequence ID" value="SEP32157.1"/>
    <property type="molecule type" value="Genomic_DNA"/>
</dbReference>
<dbReference type="PANTHER" id="PTHR37828:SF1">
    <property type="entry name" value="YCII-RELATED DOMAIN-CONTAINING PROTEIN"/>
    <property type="match status" value="1"/>
</dbReference>
<dbReference type="PANTHER" id="PTHR37828">
    <property type="entry name" value="GSR2449 PROTEIN"/>
    <property type="match status" value="1"/>
</dbReference>
<dbReference type="SUPFAM" id="SSF54909">
    <property type="entry name" value="Dimeric alpha+beta barrel"/>
    <property type="match status" value="1"/>
</dbReference>
<dbReference type="STRING" id="112903.SAMN04490178_11889"/>
<organism evidence="4 5">
    <name type="scientific">Propionispora vibrioides</name>
    <dbReference type="NCBI Taxonomy" id="112903"/>
    <lineage>
        <taxon>Bacteria</taxon>
        <taxon>Bacillati</taxon>
        <taxon>Bacillota</taxon>
        <taxon>Negativicutes</taxon>
        <taxon>Selenomonadales</taxon>
        <taxon>Sporomusaceae</taxon>
        <taxon>Propionispora</taxon>
    </lineage>
</organism>
<reference evidence="4 5" key="1">
    <citation type="submission" date="2016-10" db="EMBL/GenBank/DDBJ databases">
        <authorList>
            <person name="de Groot N.N."/>
        </authorList>
    </citation>
    <scope>NUCLEOTIDE SEQUENCE [LARGE SCALE GENOMIC DNA]</scope>
    <source>
        <strain evidence="4 5">DSM 13305</strain>
    </source>
</reference>
<dbReference type="Pfam" id="PF03795">
    <property type="entry name" value="YCII"/>
    <property type="match status" value="1"/>
</dbReference>
<evidence type="ECO:0000256" key="1">
    <source>
        <dbReference type="ARBA" id="ARBA00007689"/>
    </source>
</evidence>
<feature type="domain" description="YCII-related" evidence="3">
    <location>
        <begin position="72"/>
        <end position="119"/>
    </location>
</feature>
<dbReference type="InterPro" id="IPR011008">
    <property type="entry name" value="Dimeric_a/b-barrel"/>
</dbReference>
<dbReference type="Proteomes" id="UP000198847">
    <property type="component" value="Unassembled WGS sequence"/>
</dbReference>
<name>A0A1H8WXK0_9FIRM</name>
<evidence type="ECO:0000313" key="5">
    <source>
        <dbReference type="Proteomes" id="UP000198847"/>
    </source>
</evidence>